<keyword evidence="2" id="KW-0067">ATP-binding</keyword>
<dbReference type="Proteomes" id="UP001500596">
    <property type="component" value="Unassembled WGS sequence"/>
</dbReference>
<keyword evidence="1" id="KW-0175">Coiled coil</keyword>
<feature type="coiled-coil region" evidence="1">
    <location>
        <begin position="254"/>
        <end position="281"/>
    </location>
</feature>
<dbReference type="Gene3D" id="3.40.50.300">
    <property type="entry name" value="P-loop containing nucleotide triphosphate hydrolases"/>
    <property type="match status" value="1"/>
</dbReference>
<sequence>MSRLRLVHITLWGPNVPLSTVEFGVGLTLVRGPSDTGKSFMVEAIDYMLGAKSLKEIPERTGYSTVLLGLALPSGEVVTLSRGTAGGAFSLFHSDIRSGPLPVADEDLAAKHNPKNETNLSMFLLKQLDLEQALIRKNAQGVTVSLSFRDLAHFCIIDETTMQSDVPPAITGQYTTKTKEISTLKLLLEAEDDSSIVASKGASASARTNGAKVEVIDQLLSDLEAKLAEIPEESQLRDQLARLNGSIQDQTSSVEVLLAERSTLADRLRALQEKARGARTELAEVGALQSRFALLSAQYDSDLERLATIREAGVLLGFFTPGTCQFCGAELSDQHYNDAHGADGTAFEESVDTEIAKTMALRADLTITLDELARRGDEARSTRHDASVESEALADSLRALDEDLSPGNGALRELIAVKSDVEKSLALYAQSSELIRLRSAIIDTTQADASVISDGLNLTALREFSSEIAKRLEAWGYPDAASVHYDRAVQDVLADDQYRSAHGKGVRAILHAAFTVGLAQYCFDRDIAHPGFVVLDSPLVTYRPPDVDSPALLDESLPTGIVGDFYRDIQRNFDGQIIVMENLDPTEPLGPEAVDVVFTKKRGVGRYGFLPPKRPVTAALEIGS</sequence>
<dbReference type="GO" id="GO:0005524">
    <property type="term" value="F:ATP binding"/>
    <property type="evidence" value="ECO:0007669"/>
    <property type="project" value="UniProtKB-KW"/>
</dbReference>
<reference evidence="2 3" key="1">
    <citation type="journal article" date="2019" name="Int. J. Syst. Evol. Microbiol.">
        <title>The Global Catalogue of Microorganisms (GCM) 10K type strain sequencing project: providing services to taxonomists for standard genome sequencing and annotation.</title>
        <authorList>
            <consortium name="The Broad Institute Genomics Platform"/>
            <consortium name="The Broad Institute Genome Sequencing Center for Infectious Disease"/>
            <person name="Wu L."/>
            <person name="Ma J."/>
        </authorList>
    </citation>
    <scope>NUCLEOTIDE SEQUENCE [LARGE SCALE GENOMIC DNA]</scope>
    <source>
        <strain evidence="2 3">JCM 15575</strain>
    </source>
</reference>
<protein>
    <submittedName>
        <fullName evidence="2">ATP-binding protein</fullName>
    </submittedName>
</protein>
<dbReference type="RefSeq" id="WP_344050867.1">
    <property type="nucleotide sequence ID" value="NZ_BAAAPK010000001.1"/>
</dbReference>
<proteinExistence type="predicted"/>
<evidence type="ECO:0000313" key="3">
    <source>
        <dbReference type="Proteomes" id="UP001500596"/>
    </source>
</evidence>
<dbReference type="EMBL" id="BAAAPK010000001">
    <property type="protein sequence ID" value="GAA1662375.1"/>
    <property type="molecule type" value="Genomic_DNA"/>
</dbReference>
<gene>
    <name evidence="2" type="ORF">GCM10009807_02930</name>
</gene>
<evidence type="ECO:0000256" key="1">
    <source>
        <dbReference type="SAM" id="Coils"/>
    </source>
</evidence>
<evidence type="ECO:0000313" key="2">
    <source>
        <dbReference type="EMBL" id="GAA1662375.1"/>
    </source>
</evidence>
<name>A0ABN2FZ38_9MICO</name>
<dbReference type="InterPro" id="IPR027417">
    <property type="entry name" value="P-loop_NTPase"/>
</dbReference>
<keyword evidence="2" id="KW-0547">Nucleotide-binding</keyword>
<accession>A0ABN2FZ38</accession>
<keyword evidence="3" id="KW-1185">Reference proteome</keyword>
<organism evidence="2 3">
    <name type="scientific">Microbacterium lacus</name>
    <dbReference type="NCBI Taxonomy" id="415217"/>
    <lineage>
        <taxon>Bacteria</taxon>
        <taxon>Bacillati</taxon>
        <taxon>Actinomycetota</taxon>
        <taxon>Actinomycetes</taxon>
        <taxon>Micrococcales</taxon>
        <taxon>Microbacteriaceae</taxon>
        <taxon>Microbacterium</taxon>
    </lineage>
</organism>
<comment type="caution">
    <text evidence="2">The sequence shown here is derived from an EMBL/GenBank/DDBJ whole genome shotgun (WGS) entry which is preliminary data.</text>
</comment>